<dbReference type="Proteomes" id="UP000321155">
    <property type="component" value="Unassembled WGS sequence"/>
</dbReference>
<evidence type="ECO:0000256" key="1">
    <source>
        <dbReference type="SAM" id="Phobius"/>
    </source>
</evidence>
<name>A0ABQ0X7S9_9MICC</name>
<keyword evidence="1" id="KW-0472">Membrane</keyword>
<keyword evidence="1" id="KW-1133">Transmembrane helix</keyword>
<feature type="transmembrane region" description="Helical" evidence="1">
    <location>
        <begin position="12"/>
        <end position="32"/>
    </location>
</feature>
<sequence length="218" mass="25117">MVEGIINPMDPWLTPLITLLAATVGGLASYFGSRHSKRVDQQIAKDQIEFDYRQKRVEYKMRVFGEYISLMQEFADITDKRWTLGGSPNEWKLDLQRILARLDKSPAMLFLHDDEVKVLGDYSDNVTRLAFTYLSKLEWDHKSLMKVLEENVSDIVPKIIDAGVELDSDESMEIVAEMLTEIQTKKIWPELDEAQTAVRDVEGHVKEVLRRNLQSDLS</sequence>
<gene>
    <name evidence="2" type="ORF">KFL01_29840</name>
</gene>
<reference evidence="2 3" key="1">
    <citation type="submission" date="2019-07" db="EMBL/GenBank/DDBJ databases">
        <title>Whole genome shotgun sequence of Kocuria flava NBRC 107626.</title>
        <authorList>
            <person name="Hosoyama A."/>
            <person name="Uohara A."/>
            <person name="Ohji S."/>
            <person name="Ichikawa N."/>
        </authorList>
    </citation>
    <scope>NUCLEOTIDE SEQUENCE [LARGE SCALE GENOMIC DNA]</scope>
    <source>
        <strain evidence="2 3">NBRC 107626</strain>
    </source>
</reference>
<keyword evidence="1" id="KW-0812">Transmembrane</keyword>
<organism evidence="2 3">
    <name type="scientific">Kocuria flava</name>
    <dbReference type="NCBI Taxonomy" id="446860"/>
    <lineage>
        <taxon>Bacteria</taxon>
        <taxon>Bacillati</taxon>
        <taxon>Actinomycetota</taxon>
        <taxon>Actinomycetes</taxon>
        <taxon>Micrococcales</taxon>
        <taxon>Micrococcaceae</taxon>
        <taxon>Kocuria</taxon>
    </lineage>
</organism>
<accession>A0ABQ0X7S9</accession>
<protein>
    <submittedName>
        <fullName evidence="2">Uncharacterized protein</fullName>
    </submittedName>
</protein>
<dbReference type="EMBL" id="BJZR01000154">
    <property type="protein sequence ID" value="GEO93678.1"/>
    <property type="molecule type" value="Genomic_DNA"/>
</dbReference>
<proteinExistence type="predicted"/>
<comment type="caution">
    <text evidence="2">The sequence shown here is derived from an EMBL/GenBank/DDBJ whole genome shotgun (WGS) entry which is preliminary data.</text>
</comment>
<evidence type="ECO:0000313" key="3">
    <source>
        <dbReference type="Proteomes" id="UP000321155"/>
    </source>
</evidence>
<keyword evidence="3" id="KW-1185">Reference proteome</keyword>
<evidence type="ECO:0000313" key="2">
    <source>
        <dbReference type="EMBL" id="GEO93678.1"/>
    </source>
</evidence>